<evidence type="ECO:0000256" key="1">
    <source>
        <dbReference type="ARBA" id="ARBA00023004"/>
    </source>
</evidence>
<dbReference type="Gene3D" id="2.30.30.90">
    <property type="match status" value="1"/>
</dbReference>
<dbReference type="SMART" id="SM00899">
    <property type="entry name" value="FeoA"/>
    <property type="match status" value="1"/>
</dbReference>
<dbReference type="InterPro" id="IPR007167">
    <property type="entry name" value="Fe-transptr_FeoA-like"/>
</dbReference>
<sequence>MPMKLAIRDLRPGDRIRVFTLNSANKSYLRKLAIFGVLPGAEVEVLQVRPAYVFRIGYTELALDDEVAQSITFIR</sequence>
<dbReference type="EMBL" id="VSSQ01117653">
    <property type="protein sequence ID" value="MPN51990.1"/>
    <property type="molecule type" value="Genomic_DNA"/>
</dbReference>
<dbReference type="InterPro" id="IPR038157">
    <property type="entry name" value="FeoA_core_dom"/>
</dbReference>
<accession>A0A645ILK7</accession>
<dbReference type="Pfam" id="PF04023">
    <property type="entry name" value="FeoA"/>
    <property type="match status" value="1"/>
</dbReference>
<protein>
    <recommendedName>
        <fullName evidence="2">Ferrous iron transporter FeoA-like domain-containing protein</fullName>
    </recommendedName>
</protein>
<dbReference type="SUPFAM" id="SSF50037">
    <property type="entry name" value="C-terminal domain of transcriptional repressors"/>
    <property type="match status" value="1"/>
</dbReference>
<reference evidence="3" key="1">
    <citation type="submission" date="2019-08" db="EMBL/GenBank/DDBJ databases">
        <authorList>
            <person name="Kucharzyk K."/>
            <person name="Murdoch R.W."/>
            <person name="Higgins S."/>
            <person name="Loffler F."/>
        </authorList>
    </citation>
    <scope>NUCLEOTIDE SEQUENCE</scope>
</reference>
<dbReference type="InterPro" id="IPR008988">
    <property type="entry name" value="Transcriptional_repressor_C"/>
</dbReference>
<evidence type="ECO:0000313" key="3">
    <source>
        <dbReference type="EMBL" id="MPN51990.1"/>
    </source>
</evidence>
<dbReference type="AlphaFoldDB" id="A0A645ILK7"/>
<dbReference type="GO" id="GO:0046914">
    <property type="term" value="F:transition metal ion binding"/>
    <property type="evidence" value="ECO:0007669"/>
    <property type="project" value="InterPro"/>
</dbReference>
<organism evidence="3">
    <name type="scientific">bioreactor metagenome</name>
    <dbReference type="NCBI Taxonomy" id="1076179"/>
    <lineage>
        <taxon>unclassified sequences</taxon>
        <taxon>metagenomes</taxon>
        <taxon>ecological metagenomes</taxon>
    </lineage>
</organism>
<name>A0A645ILK7_9ZZZZ</name>
<feature type="domain" description="Ferrous iron transporter FeoA-like" evidence="2">
    <location>
        <begin position="5"/>
        <end position="75"/>
    </location>
</feature>
<keyword evidence="1" id="KW-0408">Iron</keyword>
<proteinExistence type="predicted"/>
<gene>
    <name evidence="3" type="ORF">SDC9_199642</name>
</gene>
<evidence type="ECO:0000259" key="2">
    <source>
        <dbReference type="SMART" id="SM00899"/>
    </source>
</evidence>
<comment type="caution">
    <text evidence="3">The sequence shown here is derived from an EMBL/GenBank/DDBJ whole genome shotgun (WGS) entry which is preliminary data.</text>
</comment>